<organism evidence="3 4">
    <name type="scientific">Nonomuraea deserti</name>
    <dbReference type="NCBI Taxonomy" id="1848322"/>
    <lineage>
        <taxon>Bacteria</taxon>
        <taxon>Bacillati</taxon>
        <taxon>Actinomycetota</taxon>
        <taxon>Actinomycetes</taxon>
        <taxon>Streptosporangiales</taxon>
        <taxon>Streptosporangiaceae</taxon>
        <taxon>Nonomuraea</taxon>
    </lineage>
</organism>
<evidence type="ECO:0000313" key="3">
    <source>
        <dbReference type="EMBL" id="TDD12339.1"/>
    </source>
</evidence>
<reference evidence="3 4" key="1">
    <citation type="submission" date="2019-03" db="EMBL/GenBank/DDBJ databases">
        <title>Draft genome sequences of novel Actinobacteria.</title>
        <authorList>
            <person name="Sahin N."/>
            <person name="Ay H."/>
            <person name="Saygin H."/>
        </authorList>
    </citation>
    <scope>NUCLEOTIDE SEQUENCE [LARGE SCALE GENOMIC DNA]</scope>
    <source>
        <strain evidence="3 4">KC310</strain>
    </source>
</reference>
<feature type="transmembrane region" description="Helical" evidence="1">
    <location>
        <begin position="189"/>
        <end position="208"/>
    </location>
</feature>
<evidence type="ECO:0000256" key="1">
    <source>
        <dbReference type="SAM" id="Phobius"/>
    </source>
</evidence>
<keyword evidence="1" id="KW-0472">Membrane</keyword>
<comment type="caution">
    <text evidence="3">The sequence shown here is derived from an EMBL/GenBank/DDBJ whole genome shotgun (WGS) entry which is preliminary data.</text>
</comment>
<keyword evidence="1" id="KW-1133">Transmembrane helix</keyword>
<feature type="transmembrane region" description="Helical" evidence="1">
    <location>
        <begin position="228"/>
        <end position="251"/>
    </location>
</feature>
<dbReference type="GO" id="GO:0004175">
    <property type="term" value="F:endopeptidase activity"/>
    <property type="evidence" value="ECO:0007669"/>
    <property type="project" value="UniProtKB-ARBA"/>
</dbReference>
<name>A0A4R4W1E6_9ACTN</name>
<dbReference type="Pfam" id="PF02517">
    <property type="entry name" value="Rce1-like"/>
    <property type="match status" value="1"/>
</dbReference>
<dbReference type="EMBL" id="SMKO01000003">
    <property type="protein sequence ID" value="TDD12339.1"/>
    <property type="molecule type" value="Genomic_DNA"/>
</dbReference>
<proteinExistence type="predicted"/>
<dbReference type="AlphaFoldDB" id="A0A4R4W1E6"/>
<evidence type="ECO:0000313" key="4">
    <source>
        <dbReference type="Proteomes" id="UP000295258"/>
    </source>
</evidence>
<evidence type="ECO:0000259" key="2">
    <source>
        <dbReference type="Pfam" id="PF02517"/>
    </source>
</evidence>
<keyword evidence="3" id="KW-0482">Metalloprotease</keyword>
<feature type="transmembrane region" description="Helical" evidence="1">
    <location>
        <begin position="97"/>
        <end position="120"/>
    </location>
</feature>
<feature type="domain" description="CAAX prenyl protease 2/Lysostaphin resistance protein A-like" evidence="2">
    <location>
        <begin position="102"/>
        <end position="193"/>
    </location>
</feature>
<feature type="transmembrane region" description="Helical" evidence="1">
    <location>
        <begin position="26"/>
        <end position="45"/>
    </location>
</feature>
<dbReference type="GO" id="GO:0006508">
    <property type="term" value="P:proteolysis"/>
    <property type="evidence" value="ECO:0007669"/>
    <property type="project" value="UniProtKB-KW"/>
</dbReference>
<dbReference type="PANTHER" id="PTHR39430">
    <property type="entry name" value="MEMBRANE-ASSOCIATED PROTEASE-RELATED"/>
    <property type="match status" value="1"/>
</dbReference>
<keyword evidence="3" id="KW-0645">Protease</keyword>
<gene>
    <name evidence="3" type="ORF">E1292_02085</name>
</gene>
<accession>A0A4R4W1E6</accession>
<feature type="transmembrane region" description="Helical" evidence="1">
    <location>
        <begin position="157"/>
        <end position="177"/>
    </location>
</feature>
<protein>
    <submittedName>
        <fullName evidence="3">CPBP family intramembrane metalloprotease</fullName>
    </submittedName>
</protein>
<feature type="transmembrane region" description="Helical" evidence="1">
    <location>
        <begin position="132"/>
        <end position="151"/>
    </location>
</feature>
<dbReference type="InterPro" id="IPR003675">
    <property type="entry name" value="Rce1/LyrA-like_dom"/>
</dbReference>
<keyword evidence="3" id="KW-0378">Hydrolase</keyword>
<dbReference type="Proteomes" id="UP000295258">
    <property type="component" value="Unassembled WGS sequence"/>
</dbReference>
<dbReference type="GO" id="GO:0080120">
    <property type="term" value="P:CAAX-box protein maturation"/>
    <property type="evidence" value="ECO:0007669"/>
    <property type="project" value="UniProtKB-ARBA"/>
</dbReference>
<keyword evidence="4" id="KW-1185">Reference proteome</keyword>
<sequence>MIALLVGVAAVVDALAAGMATGPVGGLVGGGLGAAFAMWVYAMAVRATERRHVMELLPGREEAVSALWRWTLAGLALFTVTIGVIAVFGGYRVAGWGSFGGAVTVFGTMCAVAVVEELLFRGVLFRIVEEMAGTWGALLVSGVLFGAFHLVNPDATGWGALAIAIEAGLMLGAAYAATRSLWVPIGVHLGWNAAEAGIFGVTVSGSGAESHGLLEATMSGPAALTGGAFGPEASVVAILVCSVPTVLFLRMARRRGHLHRRPRRASQGGTTADVQVAGAAVGCS</sequence>
<dbReference type="PANTHER" id="PTHR39430:SF1">
    <property type="entry name" value="PROTEASE"/>
    <property type="match status" value="1"/>
</dbReference>
<feature type="transmembrane region" description="Helical" evidence="1">
    <location>
        <begin position="66"/>
        <end position="91"/>
    </location>
</feature>
<keyword evidence="1" id="KW-0812">Transmembrane</keyword>
<dbReference type="GO" id="GO:0008237">
    <property type="term" value="F:metallopeptidase activity"/>
    <property type="evidence" value="ECO:0007669"/>
    <property type="project" value="UniProtKB-KW"/>
</dbReference>